<dbReference type="InterPro" id="IPR035979">
    <property type="entry name" value="RBD_domain_sf"/>
</dbReference>
<dbReference type="Proteomes" id="UP000673691">
    <property type="component" value="Unassembled WGS sequence"/>
</dbReference>
<protein>
    <recommendedName>
        <fullName evidence="3">RRM domain-containing protein</fullName>
    </recommendedName>
</protein>
<keyword evidence="2" id="KW-1185">Reference proteome</keyword>
<proteinExistence type="predicted"/>
<accession>A0A8H7ZTY2</accession>
<comment type="caution">
    <text evidence="1">The sequence shown here is derived from an EMBL/GenBank/DDBJ whole genome shotgun (WGS) entry which is preliminary data.</text>
</comment>
<dbReference type="SUPFAM" id="SSF54928">
    <property type="entry name" value="RNA-binding domain, RBD"/>
    <property type="match status" value="1"/>
</dbReference>
<feature type="non-terminal residue" evidence="1">
    <location>
        <position position="1"/>
    </location>
</feature>
<dbReference type="EMBL" id="JAEFCI010006837">
    <property type="protein sequence ID" value="KAG5459446.1"/>
    <property type="molecule type" value="Genomic_DNA"/>
</dbReference>
<dbReference type="AlphaFoldDB" id="A0A8H7ZTY2"/>
<dbReference type="GO" id="GO:0003676">
    <property type="term" value="F:nucleic acid binding"/>
    <property type="evidence" value="ECO:0007669"/>
    <property type="project" value="InterPro"/>
</dbReference>
<dbReference type="Gene3D" id="3.30.70.330">
    <property type="match status" value="1"/>
</dbReference>
<evidence type="ECO:0000313" key="2">
    <source>
        <dbReference type="Proteomes" id="UP000673691"/>
    </source>
</evidence>
<evidence type="ECO:0008006" key="3">
    <source>
        <dbReference type="Google" id="ProtNLM"/>
    </source>
</evidence>
<dbReference type="InterPro" id="IPR012677">
    <property type="entry name" value="Nucleotide-bd_a/b_plait_sf"/>
</dbReference>
<evidence type="ECO:0000313" key="1">
    <source>
        <dbReference type="EMBL" id="KAG5459446.1"/>
    </source>
</evidence>
<reference evidence="1 2" key="1">
    <citation type="journal article" name="Sci. Rep.">
        <title>Genome-scale phylogenetic analyses confirm Olpidium as the closest living zoosporic fungus to the non-flagellated, terrestrial fungi.</title>
        <authorList>
            <person name="Chang Y."/>
            <person name="Rochon D."/>
            <person name="Sekimoto S."/>
            <person name="Wang Y."/>
            <person name="Chovatia M."/>
            <person name="Sandor L."/>
            <person name="Salamov A."/>
            <person name="Grigoriev I.V."/>
            <person name="Stajich J.E."/>
            <person name="Spatafora J.W."/>
        </authorList>
    </citation>
    <scope>NUCLEOTIDE SEQUENCE [LARGE SCALE GENOMIC DNA]</scope>
    <source>
        <strain evidence="1">S191</strain>
    </source>
</reference>
<sequence>AFGISGVFQEWITSLRNTISRLFRPAAPAATAASDTAGHGPTTVLRVANVASQQELAGDRFRAVCNDLRNACARFGEVVDLRLLAPPSNPDVMNAFIQYATVDEAVAAYDAFKDMFQVSYFAESRFNAGDFE</sequence>
<organism evidence="1 2">
    <name type="scientific">Olpidium bornovanus</name>
    <dbReference type="NCBI Taxonomy" id="278681"/>
    <lineage>
        <taxon>Eukaryota</taxon>
        <taxon>Fungi</taxon>
        <taxon>Fungi incertae sedis</taxon>
        <taxon>Olpidiomycota</taxon>
        <taxon>Olpidiomycotina</taxon>
        <taxon>Olpidiomycetes</taxon>
        <taxon>Olpidiales</taxon>
        <taxon>Olpidiaceae</taxon>
        <taxon>Olpidium</taxon>
    </lineage>
</organism>
<gene>
    <name evidence="1" type="ORF">BJ554DRAFT_152</name>
</gene>
<name>A0A8H7ZTY2_9FUNG</name>